<dbReference type="AlphaFoldDB" id="T0RZP6"/>
<dbReference type="EMBL" id="ATBB01000508">
    <property type="protein sequence ID" value="EQC54900.1"/>
    <property type="molecule type" value="Genomic_DNA"/>
</dbReference>
<protein>
    <submittedName>
        <fullName evidence="1">Uncharacterized protein</fullName>
    </submittedName>
</protein>
<gene>
    <name evidence="1" type="ORF">LLT6_03460</name>
</gene>
<sequence>MISAVNHQEKQVEEYIEAAFQNLEKTSYDENLNVLYYLRAVIYKKLEKIS</sequence>
<comment type="caution">
    <text evidence="1">The sequence shown here is derived from an EMBL/GenBank/DDBJ whole genome shotgun (WGS) entry which is preliminary data.</text>
</comment>
<dbReference type="PATRIC" id="fig|1234876.3.peg.2106"/>
<reference evidence="1 2" key="1">
    <citation type="journal article" date="2013" name="ISME J.">
        <title>Multifactorial diversity sustains microbial community stability.</title>
        <authorList>
            <person name="Erkus O."/>
            <person name="de Jager V.C."/>
            <person name="Spus M."/>
            <person name="van Alen-Boerrigter I.J."/>
            <person name="van Rijswijck I.M."/>
            <person name="Hazelwood L."/>
            <person name="Janssen P.W."/>
            <person name="van Hijum S.A."/>
            <person name="Kleerebezem M."/>
            <person name="Smid E.J."/>
        </authorList>
    </citation>
    <scope>NUCLEOTIDE SEQUENCE [LARGE SCALE GENOMIC DNA]</scope>
    <source>
        <strain evidence="1 2">TIFN6</strain>
    </source>
</reference>
<evidence type="ECO:0000313" key="1">
    <source>
        <dbReference type="EMBL" id="EQC54900.1"/>
    </source>
</evidence>
<accession>T0RZP6</accession>
<name>T0RZP6_LACLC</name>
<evidence type="ECO:0000313" key="2">
    <source>
        <dbReference type="Proteomes" id="UP000015854"/>
    </source>
</evidence>
<dbReference type="Proteomes" id="UP000015854">
    <property type="component" value="Unassembled WGS sequence"/>
</dbReference>
<proteinExistence type="predicted"/>
<organism evidence="1 2">
    <name type="scientific">Lactococcus cremoris subsp. cremoris TIFN6</name>
    <dbReference type="NCBI Taxonomy" id="1234876"/>
    <lineage>
        <taxon>Bacteria</taxon>
        <taxon>Bacillati</taxon>
        <taxon>Bacillota</taxon>
        <taxon>Bacilli</taxon>
        <taxon>Lactobacillales</taxon>
        <taxon>Streptococcaceae</taxon>
        <taxon>Lactococcus</taxon>
        <taxon>Lactococcus cremoris subsp. cremoris</taxon>
    </lineage>
</organism>